<dbReference type="EMBL" id="BMZF01000016">
    <property type="protein sequence ID" value="GHA62775.1"/>
    <property type="molecule type" value="Genomic_DNA"/>
</dbReference>
<comment type="caution">
    <text evidence="4">The sequence shown here is derived from an EMBL/GenBank/DDBJ whole genome shotgun (WGS) entry which is preliminary data.</text>
</comment>
<evidence type="ECO:0000313" key="4">
    <source>
        <dbReference type="EMBL" id="GHA62775.1"/>
    </source>
</evidence>
<accession>A0ABQ3D833</accession>
<protein>
    <submittedName>
        <fullName evidence="4">Malonyl-CoA synthase</fullName>
    </submittedName>
</protein>
<evidence type="ECO:0000259" key="3">
    <source>
        <dbReference type="Pfam" id="PF13193"/>
    </source>
</evidence>
<dbReference type="RefSeq" id="WP_189641577.1">
    <property type="nucleotide sequence ID" value="NZ_BMZF01000016.1"/>
</dbReference>
<evidence type="ECO:0000313" key="5">
    <source>
        <dbReference type="Proteomes" id="UP000634455"/>
    </source>
</evidence>
<organism evidence="4 5">
    <name type="scientific">Paramylibacter ulvae</name>
    <dbReference type="NCBI Taxonomy" id="1651968"/>
    <lineage>
        <taxon>Bacteria</taxon>
        <taxon>Pseudomonadati</taxon>
        <taxon>Pseudomonadota</taxon>
        <taxon>Alphaproteobacteria</taxon>
        <taxon>Rhodobacterales</taxon>
        <taxon>Paracoccaceae</taxon>
        <taxon>Paramylibacter</taxon>
    </lineage>
</organism>
<dbReference type="InterPro" id="IPR042099">
    <property type="entry name" value="ANL_N_sf"/>
</dbReference>
<dbReference type="Pfam" id="PF00501">
    <property type="entry name" value="AMP-binding"/>
    <property type="match status" value="1"/>
</dbReference>
<dbReference type="Gene3D" id="3.40.50.12780">
    <property type="entry name" value="N-terminal domain of ligase-like"/>
    <property type="match status" value="1"/>
</dbReference>
<dbReference type="Proteomes" id="UP000634455">
    <property type="component" value="Unassembled WGS sequence"/>
</dbReference>
<evidence type="ECO:0000256" key="1">
    <source>
        <dbReference type="ARBA" id="ARBA00006432"/>
    </source>
</evidence>
<dbReference type="CDD" id="cd05941">
    <property type="entry name" value="MCS"/>
    <property type="match status" value="1"/>
</dbReference>
<keyword evidence="5" id="KW-1185">Reference proteome</keyword>
<dbReference type="PANTHER" id="PTHR43201:SF8">
    <property type="entry name" value="ACYL-COA SYNTHETASE FAMILY MEMBER 3"/>
    <property type="match status" value="1"/>
</dbReference>
<name>A0ABQ3D833_9RHOB</name>
<dbReference type="PROSITE" id="PS00455">
    <property type="entry name" value="AMP_BINDING"/>
    <property type="match status" value="1"/>
</dbReference>
<dbReference type="SUPFAM" id="SSF56801">
    <property type="entry name" value="Acetyl-CoA synthetase-like"/>
    <property type="match status" value="1"/>
</dbReference>
<evidence type="ECO:0000259" key="2">
    <source>
        <dbReference type="Pfam" id="PF00501"/>
    </source>
</evidence>
<dbReference type="InterPro" id="IPR025110">
    <property type="entry name" value="AMP-bd_C"/>
</dbReference>
<proteinExistence type="inferred from homology"/>
<sequence>MYHGNYLAEKLRAASLGAENRQFLRNHQTGEEITYEAFFANAERMAQVLVGHGVEPNDRVAVQAPKTVAMLELYVATVLAGGVFLPLNPAYTAAEITYFLNDAEPRVLVCDPTRERELSPLAKQAGVAEVLTIGADESGTLVDLRDGVDTGFTAVSRKPDDLAAILYTSGTTGRSKGAMLTHQALASNSETLKDAWQFSADDVLIHALPIFHTHGLFVATNTTLMAGSSCIFMPSFDADEILGYMPKATVLMGVPTFYVRLLKSEDLSKAAANMRLFVSGSAPLLAETHDRWREMTGHAILERYGMTETNMNTSNPYQGDRRAGTVGFPLPGIELLVTDPATGVPLPQGETGVLEVRGPNVFAGYWNMPEKTAEELRGNGFFITGDLGHMDKDGYVHIVGRQKDLIISGGYNIYPKEIELLIDELDGINECAVIGVPHTDFGEAVVAVVVTQNGADVSTTDIMASIKGNLARFKQPKHIEFVNSLPRNAMGKVQKNVLREDYDAIFK</sequence>
<dbReference type="Pfam" id="PF13193">
    <property type="entry name" value="AMP-binding_C"/>
    <property type="match status" value="1"/>
</dbReference>
<feature type="domain" description="AMP-dependent synthetase/ligase" evidence="2">
    <location>
        <begin position="20"/>
        <end position="366"/>
    </location>
</feature>
<feature type="domain" description="AMP-binding enzyme C-terminal" evidence="3">
    <location>
        <begin position="417"/>
        <end position="492"/>
    </location>
</feature>
<gene>
    <name evidence="4" type="ORF">GCM10008927_30180</name>
</gene>
<dbReference type="Gene3D" id="3.30.300.30">
    <property type="match status" value="1"/>
</dbReference>
<comment type="similarity">
    <text evidence="1">Belongs to the ATP-dependent AMP-binding enzyme family.</text>
</comment>
<reference evidence="5" key="1">
    <citation type="journal article" date="2019" name="Int. J. Syst. Evol. Microbiol.">
        <title>The Global Catalogue of Microorganisms (GCM) 10K type strain sequencing project: providing services to taxonomists for standard genome sequencing and annotation.</title>
        <authorList>
            <consortium name="The Broad Institute Genomics Platform"/>
            <consortium name="The Broad Institute Genome Sequencing Center for Infectious Disease"/>
            <person name="Wu L."/>
            <person name="Ma J."/>
        </authorList>
    </citation>
    <scope>NUCLEOTIDE SEQUENCE [LARGE SCALE GENOMIC DNA]</scope>
    <source>
        <strain evidence="5">KCTC 32465</strain>
    </source>
</reference>
<dbReference type="InterPro" id="IPR020845">
    <property type="entry name" value="AMP-binding_CS"/>
</dbReference>
<dbReference type="InterPro" id="IPR045851">
    <property type="entry name" value="AMP-bd_C_sf"/>
</dbReference>
<dbReference type="NCBIfam" id="NF005702">
    <property type="entry name" value="PRK07514.1"/>
    <property type="match status" value="1"/>
</dbReference>
<dbReference type="InterPro" id="IPR000873">
    <property type="entry name" value="AMP-dep_synth/lig_dom"/>
</dbReference>
<dbReference type="PANTHER" id="PTHR43201">
    <property type="entry name" value="ACYL-COA SYNTHETASE"/>
    <property type="match status" value="1"/>
</dbReference>